<feature type="region of interest" description="Disordered" evidence="8">
    <location>
        <begin position="355"/>
        <end position="395"/>
    </location>
</feature>
<dbReference type="GO" id="GO:0005634">
    <property type="term" value="C:nucleus"/>
    <property type="evidence" value="ECO:0007669"/>
    <property type="project" value="UniProtKB-SubCell"/>
</dbReference>
<keyword evidence="2" id="KW-0805">Transcription regulation</keyword>
<evidence type="ECO:0000256" key="6">
    <source>
        <dbReference type="ARBA" id="ARBA00031958"/>
    </source>
</evidence>
<accession>A0A922M2H8</accession>
<dbReference type="Pfam" id="PF11265">
    <property type="entry name" value="Med25_VWA"/>
    <property type="match status" value="1"/>
</dbReference>
<dbReference type="InterPro" id="IPR021394">
    <property type="entry name" value="Med25_PTOV"/>
</dbReference>
<evidence type="ECO:0000256" key="8">
    <source>
        <dbReference type="SAM" id="MobiDB-lite"/>
    </source>
</evidence>
<keyword evidence="3" id="KW-0010">Activator</keyword>
<dbReference type="Gene3D" id="2.40.290.30">
    <property type="entry name" value="Mediator complex subunit 25, ACID domain"/>
    <property type="match status" value="1"/>
</dbReference>
<feature type="domain" description="Mediator complex subunit Med25 PTOV" evidence="9">
    <location>
        <begin position="127"/>
        <end position="200"/>
    </location>
</feature>
<comment type="subcellular location">
    <subcellularLocation>
        <location evidence="1">Nucleus</location>
    </subcellularLocation>
</comment>
<proteinExistence type="predicted"/>
<dbReference type="AlphaFoldDB" id="A0A922M2H8"/>
<dbReference type="Pfam" id="PF11232">
    <property type="entry name" value="Med25"/>
    <property type="match status" value="1"/>
</dbReference>
<evidence type="ECO:0000256" key="1">
    <source>
        <dbReference type="ARBA" id="ARBA00004123"/>
    </source>
</evidence>
<evidence type="ECO:0000256" key="2">
    <source>
        <dbReference type="ARBA" id="ARBA00023015"/>
    </source>
</evidence>
<protein>
    <recommendedName>
        <fullName evidence="6">Mediator complex subunit 25</fullName>
    </recommendedName>
</protein>
<evidence type="ECO:0000259" key="9">
    <source>
        <dbReference type="Pfam" id="PF11232"/>
    </source>
</evidence>
<dbReference type="InterPro" id="IPR038196">
    <property type="entry name" value="Med25_PTOV_sf"/>
</dbReference>
<name>A0A922M2H8_SPOEX</name>
<evidence type="ECO:0000256" key="4">
    <source>
        <dbReference type="ARBA" id="ARBA00023163"/>
    </source>
</evidence>
<feature type="compositionally biased region" description="Pro residues" evidence="8">
    <location>
        <begin position="118"/>
        <end position="128"/>
    </location>
</feature>
<dbReference type="EMBL" id="JACEFF010000877">
    <property type="protein sequence ID" value="KAH9629111.1"/>
    <property type="molecule type" value="Genomic_DNA"/>
</dbReference>
<keyword evidence="4" id="KW-0804">Transcription</keyword>
<feature type="domain" description="Mediator of RNA polymerase II transcription subunit 25 von Willebrand factor type A" evidence="10">
    <location>
        <begin position="10"/>
        <end position="41"/>
    </location>
</feature>
<evidence type="ECO:0000256" key="3">
    <source>
        <dbReference type="ARBA" id="ARBA00023159"/>
    </source>
</evidence>
<dbReference type="Proteomes" id="UP000814243">
    <property type="component" value="Unassembled WGS sequence"/>
</dbReference>
<evidence type="ECO:0000256" key="7">
    <source>
        <dbReference type="SAM" id="Coils"/>
    </source>
</evidence>
<feature type="coiled-coil region" evidence="7">
    <location>
        <begin position="310"/>
        <end position="344"/>
    </location>
</feature>
<feature type="region of interest" description="Disordered" evidence="8">
    <location>
        <begin position="114"/>
        <end position="134"/>
    </location>
</feature>
<sequence>MVVNAPDSPVQAEVIFVIEVTAANGAYIGELKTNYIIPTLDQGRGQAGPARPGAPNFPRPAVAAATGVGPVGNVAGVPGVAGVGTAACGRGAGNWLAPPRGPLYANNSALLTQLAQPSYPPPPPPPPQVSASTKDIEPELKVDTWPSKLLMQLMPKQLISNIGGQYLKDSKSVLFHLQPSEALDSLTKVMVNGFLLCRHAKMNLNGYEIGGCLHYLYGFGFVGSGAMPTAGMSSGGMGSGMSAGMQSVPVGNVPGVGNVGNVGQMSGPGPSQGMVQSQMQQHPQGMMIGGAIGQQVQQVGGKGPRPVTQLDGLEAARQQNLEKIQHLQQTLEAAHQQEAQFKSQMDIMSHLHAAQQQEQHYKQLEQPQYRPGGGAPRPASQPQQFDDVNNYSDFI</sequence>
<evidence type="ECO:0000313" key="11">
    <source>
        <dbReference type="EMBL" id="KAH9629111.1"/>
    </source>
</evidence>
<comment type="caution">
    <text evidence="11">The sequence shown here is derived from an EMBL/GenBank/DDBJ whole genome shotgun (WGS) entry which is preliminary data.</text>
</comment>
<reference evidence="11" key="1">
    <citation type="journal article" date="2021" name="G3 (Bethesda)">
        <title>Genome and transcriptome analysis of the beet armyworm Spodoptera exigua reveals targets for pest control. .</title>
        <authorList>
            <person name="Simon S."/>
            <person name="Breeschoten T."/>
            <person name="Jansen H.J."/>
            <person name="Dirks R.P."/>
            <person name="Schranz M.E."/>
            <person name="Ros V.I.D."/>
        </authorList>
    </citation>
    <scope>NUCLEOTIDE SEQUENCE</scope>
    <source>
        <strain evidence="11">TB_SE_WUR_2020</strain>
    </source>
</reference>
<evidence type="ECO:0000256" key="5">
    <source>
        <dbReference type="ARBA" id="ARBA00023242"/>
    </source>
</evidence>
<keyword evidence="7" id="KW-0175">Coiled coil</keyword>
<organism evidence="11 12">
    <name type="scientific">Spodoptera exigua</name>
    <name type="common">Beet armyworm</name>
    <name type="synonym">Noctua fulgens</name>
    <dbReference type="NCBI Taxonomy" id="7107"/>
    <lineage>
        <taxon>Eukaryota</taxon>
        <taxon>Metazoa</taxon>
        <taxon>Ecdysozoa</taxon>
        <taxon>Arthropoda</taxon>
        <taxon>Hexapoda</taxon>
        <taxon>Insecta</taxon>
        <taxon>Pterygota</taxon>
        <taxon>Neoptera</taxon>
        <taxon>Endopterygota</taxon>
        <taxon>Lepidoptera</taxon>
        <taxon>Glossata</taxon>
        <taxon>Ditrysia</taxon>
        <taxon>Noctuoidea</taxon>
        <taxon>Noctuidae</taxon>
        <taxon>Amphipyrinae</taxon>
        <taxon>Spodoptera</taxon>
    </lineage>
</organism>
<feature type="compositionally biased region" description="Polar residues" evidence="8">
    <location>
        <begin position="380"/>
        <end position="395"/>
    </location>
</feature>
<evidence type="ECO:0000259" key="10">
    <source>
        <dbReference type="Pfam" id="PF11265"/>
    </source>
</evidence>
<dbReference type="InterPro" id="IPR021419">
    <property type="entry name" value="Mediator_Med25_VWA"/>
</dbReference>
<keyword evidence="5" id="KW-0539">Nucleus</keyword>
<evidence type="ECO:0000313" key="12">
    <source>
        <dbReference type="Proteomes" id="UP000814243"/>
    </source>
</evidence>
<gene>
    <name evidence="11" type="ORF">HF086_008560</name>
</gene>